<accession>A0A9P9KAV2</accession>
<dbReference type="Proteomes" id="UP000736672">
    <property type="component" value="Unassembled WGS sequence"/>
</dbReference>
<dbReference type="PANTHER" id="PTHR37490">
    <property type="entry name" value="EXPRESSED PROTEIN"/>
    <property type="match status" value="1"/>
</dbReference>
<dbReference type="EMBL" id="JAGTJS010000010">
    <property type="protein sequence ID" value="KAH7254458.1"/>
    <property type="molecule type" value="Genomic_DNA"/>
</dbReference>
<protein>
    <submittedName>
        <fullName evidence="2">Uncharacterized protein</fullName>
    </submittedName>
</protein>
<comment type="caution">
    <text evidence="2">The sequence shown here is derived from an EMBL/GenBank/DDBJ whole genome shotgun (WGS) entry which is preliminary data.</text>
</comment>
<evidence type="ECO:0000313" key="3">
    <source>
        <dbReference type="Proteomes" id="UP000736672"/>
    </source>
</evidence>
<proteinExistence type="predicted"/>
<feature type="transmembrane region" description="Helical" evidence="1">
    <location>
        <begin position="6"/>
        <end position="23"/>
    </location>
</feature>
<keyword evidence="1" id="KW-0812">Transmembrane</keyword>
<keyword evidence="1" id="KW-1133">Transmembrane helix</keyword>
<name>A0A9P9KAV2_FUSSL</name>
<organism evidence="2 3">
    <name type="scientific">Fusarium solani</name>
    <name type="common">Filamentous fungus</name>
    <dbReference type="NCBI Taxonomy" id="169388"/>
    <lineage>
        <taxon>Eukaryota</taxon>
        <taxon>Fungi</taxon>
        <taxon>Dikarya</taxon>
        <taxon>Ascomycota</taxon>
        <taxon>Pezizomycotina</taxon>
        <taxon>Sordariomycetes</taxon>
        <taxon>Hypocreomycetidae</taxon>
        <taxon>Hypocreales</taxon>
        <taxon>Nectriaceae</taxon>
        <taxon>Fusarium</taxon>
        <taxon>Fusarium solani species complex</taxon>
    </lineage>
</organism>
<gene>
    <name evidence="2" type="ORF">B0J15DRAFT_33265</name>
</gene>
<evidence type="ECO:0000313" key="2">
    <source>
        <dbReference type="EMBL" id="KAH7254458.1"/>
    </source>
</evidence>
<dbReference type="AlphaFoldDB" id="A0A9P9KAV2"/>
<sequence length="344" mass="38775">MRSSRIYLFVGGCLVLLACLLLLDRRPWRGERDVLLDYASSSFDVLTSSSTKLNLEPRTIPVTAIIASVSSDDPAKLQRDSGLRKGDAQIVHVADQPSSQNGLPQNKGNEAMVYLTYLIDHYEGLPEVMIFMHGHRISWYNNALLRRSSALTVNKLRPQTVLERGFVNLACDKALRRSIKPLPGAPGPSILDLSREDWEAEDGGSGLRSQSPKELHRQYTDLWHQLFPSPTHDEPPSSWEYSTGGQFALSRELVHSIPLDRLRFLRDWILQTYLSSRSAGAVFETLWEAVFRDGQFGNTTSFSTSVECYCELYGMCMREDKLPVERVEVLLEAATLMMGHLLDN</sequence>
<evidence type="ECO:0000256" key="1">
    <source>
        <dbReference type="SAM" id="Phobius"/>
    </source>
</evidence>
<dbReference type="Pfam" id="PF11913">
    <property type="entry name" value="DUF3431"/>
    <property type="match status" value="1"/>
</dbReference>
<dbReference type="OrthoDB" id="426718at2759"/>
<dbReference type="InterPro" id="IPR021838">
    <property type="entry name" value="DUF3431"/>
</dbReference>
<reference evidence="2" key="1">
    <citation type="journal article" date="2021" name="Nat. Commun.">
        <title>Genetic determinants of endophytism in the Arabidopsis root mycobiome.</title>
        <authorList>
            <person name="Mesny F."/>
            <person name="Miyauchi S."/>
            <person name="Thiergart T."/>
            <person name="Pickel B."/>
            <person name="Atanasova L."/>
            <person name="Karlsson M."/>
            <person name="Huettel B."/>
            <person name="Barry K.W."/>
            <person name="Haridas S."/>
            <person name="Chen C."/>
            <person name="Bauer D."/>
            <person name="Andreopoulos W."/>
            <person name="Pangilinan J."/>
            <person name="LaButti K."/>
            <person name="Riley R."/>
            <person name="Lipzen A."/>
            <person name="Clum A."/>
            <person name="Drula E."/>
            <person name="Henrissat B."/>
            <person name="Kohler A."/>
            <person name="Grigoriev I.V."/>
            <person name="Martin F.M."/>
            <person name="Hacquard S."/>
        </authorList>
    </citation>
    <scope>NUCLEOTIDE SEQUENCE</scope>
    <source>
        <strain evidence="2">FSSC 5 MPI-SDFR-AT-0091</strain>
    </source>
</reference>
<dbReference type="PANTHER" id="PTHR37490:SF2">
    <property type="match status" value="1"/>
</dbReference>
<dbReference type="PROSITE" id="PS51257">
    <property type="entry name" value="PROKAR_LIPOPROTEIN"/>
    <property type="match status" value="1"/>
</dbReference>
<keyword evidence="1" id="KW-0472">Membrane</keyword>
<keyword evidence="3" id="KW-1185">Reference proteome</keyword>